<name>A0A0G1D553_9BACT</name>
<evidence type="ECO:0000313" key="3">
    <source>
        <dbReference type="Proteomes" id="UP000033980"/>
    </source>
</evidence>
<feature type="transmembrane region" description="Helical" evidence="1">
    <location>
        <begin position="12"/>
        <end position="34"/>
    </location>
</feature>
<dbReference type="AlphaFoldDB" id="A0A0G1D553"/>
<gene>
    <name evidence="2" type="ORF">UV68_C0034G0011</name>
</gene>
<dbReference type="EMBL" id="LCFK01000034">
    <property type="protein sequence ID" value="KKS92832.1"/>
    <property type="molecule type" value="Genomic_DNA"/>
</dbReference>
<accession>A0A0G1D553</accession>
<keyword evidence="1" id="KW-0812">Transmembrane</keyword>
<comment type="caution">
    <text evidence="2">The sequence shown here is derived from an EMBL/GenBank/DDBJ whole genome shotgun (WGS) entry which is preliminary data.</text>
</comment>
<keyword evidence="1" id="KW-0472">Membrane</keyword>
<evidence type="ECO:0000256" key="1">
    <source>
        <dbReference type="SAM" id="Phobius"/>
    </source>
</evidence>
<keyword evidence="1" id="KW-1133">Transmembrane helix</keyword>
<evidence type="ECO:0000313" key="2">
    <source>
        <dbReference type="EMBL" id="KKS92832.1"/>
    </source>
</evidence>
<proteinExistence type="predicted"/>
<organism evidence="2 3">
    <name type="scientific">Candidatus Collierbacteria bacterium GW2011_GWC2_43_12</name>
    <dbReference type="NCBI Taxonomy" id="1618390"/>
    <lineage>
        <taxon>Bacteria</taxon>
        <taxon>Candidatus Collieribacteriota</taxon>
    </lineage>
</organism>
<feature type="transmembrane region" description="Helical" evidence="1">
    <location>
        <begin position="40"/>
        <end position="60"/>
    </location>
</feature>
<dbReference type="Proteomes" id="UP000033980">
    <property type="component" value="Unassembled WGS sequence"/>
</dbReference>
<reference evidence="2 3" key="1">
    <citation type="journal article" date="2015" name="Nature">
        <title>rRNA introns, odd ribosomes, and small enigmatic genomes across a large radiation of phyla.</title>
        <authorList>
            <person name="Brown C.T."/>
            <person name="Hug L.A."/>
            <person name="Thomas B.C."/>
            <person name="Sharon I."/>
            <person name="Castelle C.J."/>
            <person name="Singh A."/>
            <person name="Wilkins M.J."/>
            <person name="Williams K.H."/>
            <person name="Banfield J.F."/>
        </authorList>
    </citation>
    <scope>NUCLEOTIDE SEQUENCE [LARGE SCALE GENOMIC DNA]</scope>
</reference>
<sequence length="63" mass="6967">MRNKDKLAVGKVLIYASVVSVVLAFMGALGTDLWLASTQWMLIALTLAVWGVFVLIEAQFKIR</sequence>
<protein>
    <submittedName>
        <fullName evidence="2">Uncharacterized protein</fullName>
    </submittedName>
</protein>